<dbReference type="InterPro" id="IPR025498">
    <property type="entry name" value="DUF4389"/>
</dbReference>
<dbReference type="RefSeq" id="WP_228344326.1">
    <property type="nucleotide sequence ID" value="NZ_CP046056.1"/>
</dbReference>
<dbReference type="KEGG" id="vcw:GJQ55_07245"/>
<proteinExistence type="predicted"/>
<dbReference type="Proteomes" id="UP000596074">
    <property type="component" value="Chromosome"/>
</dbReference>
<sequence length="99" mass="11391">MSEFKSNVTSDAFWLRTLYMVAFFLVYRVIDLLVLLLTVVQWFFRLFTGQPQAELAVFATALGVYVQQIVHYLAGRTEEKPYPFQDWPALPPTNPDGGE</sequence>
<reference evidence="2 3" key="1">
    <citation type="submission" date="2019-11" db="EMBL/GenBank/DDBJ databases">
        <title>Venatorbacter sp. nov. a predator of Campylobacter and other Gram-negative bacteria.</title>
        <authorList>
            <person name="Saeedi A."/>
            <person name="Cummings N.J."/>
            <person name="Connerton I.F."/>
            <person name="Connerton P.L."/>
        </authorList>
    </citation>
    <scope>NUCLEOTIDE SEQUENCE [LARGE SCALE GENOMIC DNA]</scope>
    <source>
        <strain evidence="2">XL5</strain>
    </source>
</reference>
<accession>A0A9X7YP40</accession>
<keyword evidence="1" id="KW-1133">Transmembrane helix</keyword>
<dbReference type="AlphaFoldDB" id="A0A9X7YP40"/>
<organism evidence="2 3">
    <name type="scientific">Venatoribacter cucullus</name>
    <dbReference type="NCBI Taxonomy" id="2661630"/>
    <lineage>
        <taxon>Bacteria</taxon>
        <taxon>Pseudomonadati</taxon>
        <taxon>Pseudomonadota</taxon>
        <taxon>Gammaproteobacteria</taxon>
        <taxon>Oceanospirillales</taxon>
        <taxon>Oceanospirillaceae</taxon>
        <taxon>Venatoribacter</taxon>
    </lineage>
</organism>
<name>A0A9X7YP40_9GAMM</name>
<keyword evidence="3" id="KW-1185">Reference proteome</keyword>
<feature type="transmembrane region" description="Helical" evidence="1">
    <location>
        <begin position="55"/>
        <end position="74"/>
    </location>
</feature>
<feature type="transmembrane region" description="Helical" evidence="1">
    <location>
        <begin position="20"/>
        <end position="43"/>
    </location>
</feature>
<keyword evidence="1" id="KW-0812">Transmembrane</keyword>
<protein>
    <submittedName>
        <fullName evidence="2">DUF4389 domain-containing protein</fullName>
    </submittedName>
</protein>
<gene>
    <name evidence="2" type="ORF">GJQ55_07245</name>
</gene>
<evidence type="ECO:0000313" key="2">
    <source>
        <dbReference type="EMBL" id="QQD24286.1"/>
    </source>
</evidence>
<dbReference type="EMBL" id="CP046056">
    <property type="protein sequence ID" value="QQD24286.1"/>
    <property type="molecule type" value="Genomic_DNA"/>
</dbReference>
<evidence type="ECO:0000313" key="3">
    <source>
        <dbReference type="Proteomes" id="UP000596074"/>
    </source>
</evidence>
<keyword evidence="1" id="KW-0472">Membrane</keyword>
<evidence type="ECO:0000256" key="1">
    <source>
        <dbReference type="SAM" id="Phobius"/>
    </source>
</evidence>
<dbReference type="Pfam" id="PF14333">
    <property type="entry name" value="DUF4389"/>
    <property type="match status" value="1"/>
</dbReference>